<proteinExistence type="predicted"/>
<feature type="chain" id="PRO_5044777851" description="Neprosin PEP catalytic domain-containing protein" evidence="1">
    <location>
        <begin position="16"/>
        <end position="387"/>
    </location>
</feature>
<protein>
    <recommendedName>
        <fullName evidence="2">Neprosin PEP catalytic domain-containing protein</fullName>
    </recommendedName>
</protein>
<dbReference type="AlphaFoldDB" id="A0ABD3KUG9"/>
<accession>A0ABD3KUG9</accession>
<dbReference type="Pfam" id="PF14365">
    <property type="entry name" value="Neprosin_AP"/>
    <property type="match status" value="1"/>
</dbReference>
<dbReference type="PROSITE" id="PS52045">
    <property type="entry name" value="NEPROSIN_PEP_CD"/>
    <property type="match status" value="1"/>
</dbReference>
<feature type="signal peptide" evidence="1">
    <location>
        <begin position="1"/>
        <end position="15"/>
    </location>
</feature>
<sequence>MRVLLLLFVLFGVSPFEVGNVLEHDDAVFERQIKMMSRPPVKTVVTAEGDTIDCIDIDKQPSLQHPLLKNHKVQREPTFHVTSFAHNFLHIKSIQFGLRKPCPIGTVPISQVTKKDLIRARALPRMTYSAASRWNAVQSSKHVVVALTDSKVENIKYGIYGRTSIYNITVASDQSSSHNIWIQSGPVDHLSMIVAGWTVSPQLYGNSLPRLFTYWTGDGHRDGCFNLLCPGFVLVDGGALIDTPLVGSTYGGDQHELAILVQQDRTTGNWWLMIGYPPAKVGYWPKELFPHLQNGSLTVAWGGDGSAGSNGVCPPMGSGHKPDGDYRHATYFRILHWVDADGKFVLPSGEVTEWVDPSHVYDLKTYGYNRDLGYWIGYGGPGGYCSG</sequence>
<evidence type="ECO:0000259" key="2">
    <source>
        <dbReference type="PROSITE" id="PS52045"/>
    </source>
</evidence>
<dbReference type="Pfam" id="PF03080">
    <property type="entry name" value="Neprosin"/>
    <property type="match status" value="1"/>
</dbReference>
<dbReference type="InterPro" id="IPR025521">
    <property type="entry name" value="Neprosin_propep"/>
</dbReference>
<name>A0ABD3KUG9_EUCGL</name>
<comment type="caution">
    <text evidence="3">The sequence shown here is derived from an EMBL/GenBank/DDBJ whole genome shotgun (WGS) entry which is preliminary data.</text>
</comment>
<evidence type="ECO:0000256" key="1">
    <source>
        <dbReference type="SAM" id="SignalP"/>
    </source>
</evidence>
<gene>
    <name evidence="3" type="ORF">ACJRO7_018668</name>
</gene>
<dbReference type="InterPro" id="IPR053168">
    <property type="entry name" value="Glutamic_endopeptidase"/>
</dbReference>
<feature type="domain" description="Neprosin PEP catalytic" evidence="2">
    <location>
        <begin position="136"/>
        <end position="386"/>
    </location>
</feature>
<reference evidence="3 4" key="1">
    <citation type="submission" date="2024-11" db="EMBL/GenBank/DDBJ databases">
        <title>Chromosome-level genome assembly of Eucalyptus globulus Labill. provides insights into its genome evolution.</title>
        <authorList>
            <person name="Li X."/>
        </authorList>
    </citation>
    <scope>NUCLEOTIDE SEQUENCE [LARGE SCALE GENOMIC DNA]</scope>
    <source>
        <strain evidence="3">CL2024</strain>
        <tissue evidence="3">Fresh tender leaves</tissue>
    </source>
</reference>
<dbReference type="EMBL" id="JBJKBG010000004">
    <property type="protein sequence ID" value="KAL3743405.1"/>
    <property type="molecule type" value="Genomic_DNA"/>
</dbReference>
<dbReference type="Gene3D" id="3.90.1320.10">
    <property type="entry name" value="Outer-capsid protein sigma 3, large lobe"/>
    <property type="match status" value="1"/>
</dbReference>
<keyword evidence="1" id="KW-0732">Signal</keyword>
<evidence type="ECO:0000313" key="4">
    <source>
        <dbReference type="Proteomes" id="UP001634007"/>
    </source>
</evidence>
<dbReference type="PANTHER" id="PTHR31589:SF232">
    <property type="entry name" value="NEPROSIN DOMAIN-CONTAINING PROTEIN"/>
    <property type="match status" value="1"/>
</dbReference>
<organism evidence="3 4">
    <name type="scientific">Eucalyptus globulus</name>
    <name type="common">Tasmanian blue gum</name>
    <dbReference type="NCBI Taxonomy" id="34317"/>
    <lineage>
        <taxon>Eukaryota</taxon>
        <taxon>Viridiplantae</taxon>
        <taxon>Streptophyta</taxon>
        <taxon>Embryophyta</taxon>
        <taxon>Tracheophyta</taxon>
        <taxon>Spermatophyta</taxon>
        <taxon>Magnoliopsida</taxon>
        <taxon>eudicotyledons</taxon>
        <taxon>Gunneridae</taxon>
        <taxon>Pentapetalae</taxon>
        <taxon>rosids</taxon>
        <taxon>malvids</taxon>
        <taxon>Myrtales</taxon>
        <taxon>Myrtaceae</taxon>
        <taxon>Myrtoideae</taxon>
        <taxon>Eucalypteae</taxon>
        <taxon>Eucalyptus</taxon>
    </lineage>
</organism>
<dbReference type="PANTHER" id="PTHR31589">
    <property type="entry name" value="PROTEIN, PUTATIVE (DUF239)-RELATED-RELATED"/>
    <property type="match status" value="1"/>
</dbReference>
<dbReference type="Proteomes" id="UP001634007">
    <property type="component" value="Unassembled WGS sequence"/>
</dbReference>
<dbReference type="InterPro" id="IPR004314">
    <property type="entry name" value="Neprosin"/>
</dbReference>
<evidence type="ECO:0000313" key="3">
    <source>
        <dbReference type="EMBL" id="KAL3743405.1"/>
    </source>
</evidence>
<keyword evidence="4" id="KW-1185">Reference proteome</keyword>